<feature type="domain" description="Peptidase M28" evidence="4">
    <location>
        <begin position="320"/>
        <end position="522"/>
    </location>
</feature>
<gene>
    <name evidence="5" type="ORF">SAMN05444277_103200</name>
</gene>
<dbReference type="InterPro" id="IPR039373">
    <property type="entry name" value="Peptidase_M28B"/>
</dbReference>
<dbReference type="SUPFAM" id="SSF47672">
    <property type="entry name" value="Transferrin receptor-like dimerisation domain"/>
    <property type="match status" value="1"/>
</dbReference>
<evidence type="ECO:0000313" key="5">
    <source>
        <dbReference type="EMBL" id="SFP92894.1"/>
    </source>
</evidence>
<dbReference type="EMBL" id="FOXQ01000003">
    <property type="protein sequence ID" value="SFP92894.1"/>
    <property type="molecule type" value="Genomic_DNA"/>
</dbReference>
<dbReference type="InterPro" id="IPR036757">
    <property type="entry name" value="TFR-like_dimer_dom_sf"/>
</dbReference>
<sequence length="730" mass="79979">MLLLMLFIATAISAQTITGFSANSAAAQIKTEQQFDAALNAQHIGSTIKQLSAFPHNLGSKGSKAVADSILNRFKSYGFDAHLEKYTVLFPTPKTRVLEMTAPTTYKALLKEPALKEDATSGQAGQLPPYNAWSADGDVTAPLVFVNYGLPSDYEKLAEIGIDVKGKIVIAKYGRSWRGIKPKVAQEHGAVGCIIYSDPGDDGYARGDVYPKGAFKNEYGVQRGSVMDMPIYPGDPLTPNIGADSAAVRIKREDAINLLKIPVLPVSYHDAKPLLESLEGQVVPAGWQGGLPFTYHIGDDKTKVHLKLEFNWDMVPCYDVVATIKGSTFPDEWVLRGNHHDAWVNGAGDPISGQAAMLEEAKAIGELLKTGWKPKRTIVYCAWDGEEPALLGSTEFAEEHAKELQQKAIIYINSDGNGRGFLGAGGSHALQPLMDEISKTVIDPQTKVSVFERWKANRASNASSTKAKENALNTTKLELSALGSGSDYSPFLQHLGLPALDLGFGGEDPGGEYHSTYDSYDDYRRFKDPTFEYGVALAQVAGRAVLRMADAEVLPFDFTNLYSTANGYASELMSTTNDMRDATVVENELLNKNIYKLASDPTKTYIQPMPKDEVPYLDFSPLQNALVAFKKSTDSLSVLLKKKDDAMADKNLNLALAHAEQQLLFADGLPRRSWYKHSLYAPGFYTGYGVKTLPGIREAIEQRNWKEAQQEINLTAQAIDRLATYLTKVF</sequence>
<feature type="domain" description="PA" evidence="2">
    <location>
        <begin position="139"/>
        <end position="202"/>
    </location>
</feature>
<dbReference type="InterPro" id="IPR007365">
    <property type="entry name" value="TFR-like_dimer_dom"/>
</dbReference>
<protein>
    <submittedName>
        <fullName evidence="5">N-acetylated-alpha-linked acidic dipeptidase</fullName>
    </submittedName>
</protein>
<proteinExistence type="inferred from homology"/>
<dbReference type="Pfam" id="PF02225">
    <property type="entry name" value="PA"/>
    <property type="match status" value="1"/>
</dbReference>
<evidence type="ECO:0000259" key="3">
    <source>
        <dbReference type="Pfam" id="PF04253"/>
    </source>
</evidence>
<evidence type="ECO:0000313" key="6">
    <source>
        <dbReference type="Proteomes" id="UP000199031"/>
    </source>
</evidence>
<name>A0A1I5UCE2_9BACT</name>
<dbReference type="SUPFAM" id="SSF52025">
    <property type="entry name" value="PA domain"/>
    <property type="match status" value="1"/>
</dbReference>
<reference evidence="5 6" key="1">
    <citation type="submission" date="2016-10" db="EMBL/GenBank/DDBJ databases">
        <authorList>
            <person name="de Groot N.N."/>
        </authorList>
    </citation>
    <scope>NUCLEOTIDE SEQUENCE [LARGE SCALE GENOMIC DNA]</scope>
    <source>
        <strain evidence="5 6">DSM 28286</strain>
    </source>
</reference>
<dbReference type="PANTHER" id="PTHR10404:SF46">
    <property type="entry name" value="VACUOLAR PROTEIN SORTING-ASSOCIATED PROTEIN 70"/>
    <property type="match status" value="1"/>
</dbReference>
<dbReference type="Gene3D" id="1.20.930.40">
    <property type="entry name" value="Transferrin receptor-like, dimerisation domain"/>
    <property type="match status" value="1"/>
</dbReference>
<feature type="domain" description="Transferrin receptor-like dimerisation" evidence="3">
    <location>
        <begin position="617"/>
        <end position="726"/>
    </location>
</feature>
<keyword evidence="6" id="KW-1185">Reference proteome</keyword>
<dbReference type="CDD" id="cd02121">
    <property type="entry name" value="PA_GCPII_like"/>
    <property type="match status" value="1"/>
</dbReference>
<dbReference type="SUPFAM" id="SSF53187">
    <property type="entry name" value="Zn-dependent exopeptidases"/>
    <property type="match status" value="1"/>
</dbReference>
<dbReference type="Pfam" id="PF04253">
    <property type="entry name" value="TFR_dimer"/>
    <property type="match status" value="1"/>
</dbReference>
<dbReference type="Pfam" id="PF04389">
    <property type="entry name" value="Peptidase_M28"/>
    <property type="match status" value="1"/>
</dbReference>
<organism evidence="5 6">
    <name type="scientific">Parafilimonas terrae</name>
    <dbReference type="NCBI Taxonomy" id="1465490"/>
    <lineage>
        <taxon>Bacteria</taxon>
        <taxon>Pseudomonadati</taxon>
        <taxon>Bacteroidota</taxon>
        <taxon>Chitinophagia</taxon>
        <taxon>Chitinophagales</taxon>
        <taxon>Chitinophagaceae</taxon>
        <taxon>Parafilimonas</taxon>
    </lineage>
</organism>
<evidence type="ECO:0000259" key="2">
    <source>
        <dbReference type="Pfam" id="PF02225"/>
    </source>
</evidence>
<dbReference type="PANTHER" id="PTHR10404">
    <property type="entry name" value="N-ACETYLATED-ALPHA-LINKED ACIDIC DIPEPTIDASE"/>
    <property type="match status" value="1"/>
</dbReference>
<dbReference type="AlphaFoldDB" id="A0A1I5UCE2"/>
<evidence type="ECO:0000259" key="4">
    <source>
        <dbReference type="Pfam" id="PF04389"/>
    </source>
</evidence>
<dbReference type="FunFam" id="3.40.630.10:FF:000101">
    <property type="entry name" value="N-acetylated alpha-linked acidic dipeptidase like 1"/>
    <property type="match status" value="1"/>
</dbReference>
<dbReference type="InterPro" id="IPR046450">
    <property type="entry name" value="PA_dom_sf"/>
</dbReference>
<dbReference type="Gene3D" id="3.40.630.10">
    <property type="entry name" value="Zn peptidases"/>
    <property type="match status" value="1"/>
</dbReference>
<dbReference type="InterPro" id="IPR003137">
    <property type="entry name" value="PA_domain"/>
</dbReference>
<accession>A0A1I5UCE2</accession>
<dbReference type="STRING" id="1465490.SAMN05444277_103200"/>
<dbReference type="CDD" id="cd08022">
    <property type="entry name" value="M28_PSMA_like"/>
    <property type="match status" value="1"/>
</dbReference>
<comment type="similarity">
    <text evidence="1">Belongs to the peptidase M28 family. M28B subfamily.</text>
</comment>
<evidence type="ECO:0000256" key="1">
    <source>
        <dbReference type="ARBA" id="ARBA00005634"/>
    </source>
</evidence>
<dbReference type="Gene3D" id="3.50.30.30">
    <property type="match status" value="1"/>
</dbReference>
<dbReference type="InterPro" id="IPR007484">
    <property type="entry name" value="Peptidase_M28"/>
</dbReference>
<dbReference type="Proteomes" id="UP000199031">
    <property type="component" value="Unassembled WGS sequence"/>
</dbReference>